<dbReference type="Proteomes" id="UP001431209">
    <property type="component" value="Unassembled WGS sequence"/>
</dbReference>
<sequence length="184" mass="21725">MTEEEPIFTNPNPITPATEQKINKFYDNPNITNILKNRRQIKSEQLEALYEEPTKSNKLEKNRQSSYTFLVVPRDKVTRVDKFETPGVGRYNLEHDTIGARTKPKPKRVFEKKDVKLINKMTSHQPAHTAEPVTQEFVENVNMPEYDYDSDEDDEEEKRFTLFNRDFDDEDGFEDALSKFRSNW</sequence>
<feature type="region of interest" description="Disordered" evidence="1">
    <location>
        <begin position="1"/>
        <end position="21"/>
    </location>
</feature>
<proteinExistence type="predicted"/>
<feature type="compositionally biased region" description="Polar residues" evidence="1">
    <location>
        <begin position="9"/>
        <end position="20"/>
    </location>
</feature>
<dbReference type="AlphaFoldDB" id="A0AAW2Z3X7"/>
<accession>A0AAW2Z3X7</accession>
<keyword evidence="3" id="KW-1185">Reference proteome</keyword>
<evidence type="ECO:0000313" key="2">
    <source>
        <dbReference type="EMBL" id="KAL0483958.1"/>
    </source>
</evidence>
<evidence type="ECO:0000313" key="3">
    <source>
        <dbReference type="Proteomes" id="UP001431209"/>
    </source>
</evidence>
<name>A0AAW2Z3X7_9EUKA</name>
<reference evidence="2 3" key="1">
    <citation type="submission" date="2024-03" db="EMBL/GenBank/DDBJ databases">
        <title>The Acrasis kona genome and developmental transcriptomes reveal deep origins of eukaryotic multicellular pathways.</title>
        <authorList>
            <person name="Sheikh S."/>
            <person name="Fu C.-J."/>
            <person name="Brown M.W."/>
            <person name="Baldauf S.L."/>
        </authorList>
    </citation>
    <scope>NUCLEOTIDE SEQUENCE [LARGE SCALE GENOMIC DNA]</scope>
    <source>
        <strain evidence="2 3">ATCC MYA-3509</strain>
    </source>
</reference>
<evidence type="ECO:0000256" key="1">
    <source>
        <dbReference type="SAM" id="MobiDB-lite"/>
    </source>
</evidence>
<protein>
    <submittedName>
        <fullName evidence="2">Uncharacterized protein</fullName>
    </submittedName>
</protein>
<gene>
    <name evidence="2" type="ORF">AKO1_014486</name>
</gene>
<dbReference type="EMBL" id="JAOPGA020001004">
    <property type="protein sequence ID" value="KAL0483958.1"/>
    <property type="molecule type" value="Genomic_DNA"/>
</dbReference>
<comment type="caution">
    <text evidence="2">The sequence shown here is derived from an EMBL/GenBank/DDBJ whole genome shotgun (WGS) entry which is preliminary data.</text>
</comment>
<organism evidence="2 3">
    <name type="scientific">Acrasis kona</name>
    <dbReference type="NCBI Taxonomy" id="1008807"/>
    <lineage>
        <taxon>Eukaryota</taxon>
        <taxon>Discoba</taxon>
        <taxon>Heterolobosea</taxon>
        <taxon>Tetramitia</taxon>
        <taxon>Eutetramitia</taxon>
        <taxon>Acrasidae</taxon>
        <taxon>Acrasis</taxon>
    </lineage>
</organism>